<evidence type="ECO:0000256" key="3">
    <source>
        <dbReference type="ARBA" id="ARBA00021502"/>
    </source>
</evidence>
<dbReference type="OrthoDB" id="20900at2759"/>
<comment type="similarity">
    <text evidence="2">Belongs to the RIX1/PELP1 family.</text>
</comment>
<name>A0A371DN34_9APHY</name>
<dbReference type="Proteomes" id="UP000256964">
    <property type="component" value="Unassembled WGS sequence"/>
</dbReference>
<gene>
    <name evidence="7" type="ORF">OH76DRAFT_1399111</name>
</gene>
<evidence type="ECO:0000313" key="7">
    <source>
        <dbReference type="EMBL" id="RDX53941.1"/>
    </source>
</evidence>
<evidence type="ECO:0000256" key="5">
    <source>
        <dbReference type="SAM" id="MobiDB-lite"/>
    </source>
</evidence>
<evidence type="ECO:0000256" key="1">
    <source>
        <dbReference type="ARBA" id="ARBA00004123"/>
    </source>
</evidence>
<proteinExistence type="inferred from homology"/>
<keyword evidence="8" id="KW-1185">Reference proteome</keyword>
<feature type="domain" description="Pre-rRNA-processing protein RIX1 N-terminal" evidence="6">
    <location>
        <begin position="10"/>
        <end position="191"/>
    </location>
</feature>
<feature type="compositionally biased region" description="Low complexity" evidence="5">
    <location>
        <begin position="668"/>
        <end position="678"/>
    </location>
</feature>
<dbReference type="Pfam" id="PF08167">
    <property type="entry name" value="RIX1"/>
    <property type="match status" value="1"/>
</dbReference>
<dbReference type="PANTHER" id="PTHR34105">
    <property type="entry name" value="PROLINE-, GLUTAMIC ACID- AND LEUCINE-RICH PROTEIN 1"/>
    <property type="match status" value="1"/>
</dbReference>
<evidence type="ECO:0000256" key="4">
    <source>
        <dbReference type="ARBA" id="ARBA00023242"/>
    </source>
</evidence>
<evidence type="ECO:0000259" key="6">
    <source>
        <dbReference type="Pfam" id="PF08167"/>
    </source>
</evidence>
<dbReference type="SUPFAM" id="SSF48371">
    <property type="entry name" value="ARM repeat"/>
    <property type="match status" value="1"/>
</dbReference>
<dbReference type="GO" id="GO:0006364">
    <property type="term" value="P:rRNA processing"/>
    <property type="evidence" value="ECO:0007669"/>
    <property type="project" value="TreeGrafter"/>
</dbReference>
<dbReference type="AlphaFoldDB" id="A0A371DN34"/>
<evidence type="ECO:0000313" key="8">
    <source>
        <dbReference type="Proteomes" id="UP000256964"/>
    </source>
</evidence>
<accession>A0A371DN34</accession>
<protein>
    <recommendedName>
        <fullName evidence="3">Pre-rRNA-processing protein RIX1</fullName>
    </recommendedName>
</protein>
<feature type="region of interest" description="Disordered" evidence="5">
    <location>
        <begin position="617"/>
        <end position="643"/>
    </location>
</feature>
<dbReference type="InterPro" id="IPR012583">
    <property type="entry name" value="RIX1_N"/>
</dbReference>
<dbReference type="EMBL" id="KZ857386">
    <property type="protein sequence ID" value="RDX53941.1"/>
    <property type="molecule type" value="Genomic_DNA"/>
</dbReference>
<feature type="region of interest" description="Disordered" evidence="5">
    <location>
        <begin position="657"/>
        <end position="757"/>
    </location>
</feature>
<dbReference type="InterPro" id="IPR016024">
    <property type="entry name" value="ARM-type_fold"/>
</dbReference>
<keyword evidence="4" id="KW-0539">Nucleus</keyword>
<comment type="subcellular location">
    <subcellularLocation>
        <location evidence="1">Nucleus</location>
    </subcellularLocation>
</comment>
<reference evidence="7 8" key="1">
    <citation type="journal article" date="2018" name="Biotechnol. Biofuels">
        <title>Integrative visual omics of the white-rot fungus Polyporus brumalis exposes the biotechnological potential of its oxidative enzymes for delignifying raw plant biomass.</title>
        <authorList>
            <person name="Miyauchi S."/>
            <person name="Rancon A."/>
            <person name="Drula E."/>
            <person name="Hage H."/>
            <person name="Chaduli D."/>
            <person name="Favel A."/>
            <person name="Grisel S."/>
            <person name="Henrissat B."/>
            <person name="Herpoel-Gimbert I."/>
            <person name="Ruiz-Duenas F.J."/>
            <person name="Chevret D."/>
            <person name="Hainaut M."/>
            <person name="Lin J."/>
            <person name="Wang M."/>
            <person name="Pangilinan J."/>
            <person name="Lipzen A."/>
            <person name="Lesage-Meessen L."/>
            <person name="Navarro D."/>
            <person name="Riley R."/>
            <person name="Grigoriev I.V."/>
            <person name="Zhou S."/>
            <person name="Raouche S."/>
            <person name="Rosso M.N."/>
        </authorList>
    </citation>
    <scope>NUCLEOTIDE SEQUENCE [LARGE SCALE GENOMIC DNA]</scope>
    <source>
        <strain evidence="7 8">BRFM 1820</strain>
    </source>
</reference>
<dbReference type="GO" id="GO:0005634">
    <property type="term" value="C:nucleus"/>
    <property type="evidence" value="ECO:0007669"/>
    <property type="project" value="UniProtKB-SubCell"/>
</dbReference>
<sequence>MEHPSPHLKDLLQVQLASDSYAVLHLPFVLETLTKSDFSPSAHTQKWIARVNSLVHSKDPAARWCGLCLAHQTAILSRDIMLECAQSWVGAAMPLLMNQPAPTTKAAIRLLRLVFSGAMDVPEFQRQLCTPNVPKFANALVALAEKEANPEVYLLTLDTLTHIVTLYPSLCRPLHGSLSTLALRHLNGSAPTPTSGERVEACSRLYAVLPLTGGKVNAPNLWRKSLDDTVAFVWGAFLQLRTTFPDRGYGNIAPPPPSSEDPVVTVPLALDRLRAGVQVIKDILSTPTSRPVSLPAGALVRLCSALLQCSPDEKADAHVDHAVRSLENSAVPTLWRFACELLISLSQAGQHHVTPHLPMLLTHIAYHLERSQAPSYTLYLLRATSSLLTNEAHLHDNIVASRLVRSVMPLLAVVLSTRSASGANEEQGAAQGRGRKGKKRARGYEGDEVFKVGRGIVCVTATDSEILLASVDVLESLLLRTPVNPPVHSIASRLFLSVYASLPQVPPALLSPDLSIHSRLCAKLQRVCVNLAIGTTSTMSKSLGLMLSISDDIVGPTGDLAELLLHPRVPPLVRSLPHVETLSLFRAEEGEEEVDTRNRVGLKVLDEPVMEPDVAERLTPHVELSNTSNTPRHPPEAGRNTGSYTAQEPMVVHMHVDVAPTPTPPTQTPQLAQSSQQAIELQAAPTPTFNRPDAQNSLPPPPDPLPSNSAALGPPSTARAIPPVTAHIPPVAAQTGEEDDEDEPMPSIDLGSDSDSD</sequence>
<dbReference type="PANTHER" id="PTHR34105:SF1">
    <property type="entry name" value="PROLINE-, GLUTAMIC ACID- AND LEUCINE-RICH PROTEIN 1"/>
    <property type="match status" value="1"/>
</dbReference>
<evidence type="ECO:0000256" key="2">
    <source>
        <dbReference type="ARBA" id="ARBA00010511"/>
    </source>
</evidence>
<dbReference type="STRING" id="139420.A0A371DN34"/>
<organism evidence="7 8">
    <name type="scientific">Lentinus brumalis</name>
    <dbReference type="NCBI Taxonomy" id="2498619"/>
    <lineage>
        <taxon>Eukaryota</taxon>
        <taxon>Fungi</taxon>
        <taxon>Dikarya</taxon>
        <taxon>Basidiomycota</taxon>
        <taxon>Agaricomycotina</taxon>
        <taxon>Agaricomycetes</taxon>
        <taxon>Polyporales</taxon>
        <taxon>Polyporaceae</taxon>
        <taxon>Lentinus</taxon>
    </lineage>
</organism>